<dbReference type="STRING" id="6573.A0A210QFP4"/>
<dbReference type="GO" id="GO:0046983">
    <property type="term" value="F:protein dimerization activity"/>
    <property type="evidence" value="ECO:0007669"/>
    <property type="project" value="InterPro"/>
</dbReference>
<feature type="region of interest" description="Disordered" evidence="5">
    <location>
        <begin position="219"/>
        <end position="259"/>
    </location>
</feature>
<comment type="subcellular location">
    <subcellularLocation>
        <location evidence="1">Nucleus</location>
    </subcellularLocation>
</comment>
<name>A0A210QFP4_MIZYE</name>
<evidence type="ECO:0000313" key="7">
    <source>
        <dbReference type="EMBL" id="OWF47583.1"/>
    </source>
</evidence>
<dbReference type="PROSITE" id="PS50888">
    <property type="entry name" value="BHLH"/>
    <property type="match status" value="1"/>
</dbReference>
<keyword evidence="4" id="KW-0539">Nucleus</keyword>
<dbReference type="SUPFAM" id="SSF47459">
    <property type="entry name" value="HLH, helix-loop-helix DNA-binding domain"/>
    <property type="match status" value="1"/>
</dbReference>
<dbReference type="SMART" id="SM00353">
    <property type="entry name" value="HLH"/>
    <property type="match status" value="1"/>
</dbReference>
<proteinExistence type="predicted"/>
<dbReference type="GO" id="GO:0000977">
    <property type="term" value="F:RNA polymerase II transcription regulatory region sequence-specific DNA binding"/>
    <property type="evidence" value="ECO:0007669"/>
    <property type="project" value="TreeGrafter"/>
</dbReference>
<gene>
    <name evidence="7" type="ORF">KP79_PYT06786</name>
</gene>
<evidence type="ECO:0000256" key="3">
    <source>
        <dbReference type="ARBA" id="ARBA00023125"/>
    </source>
</evidence>
<accession>A0A210QFP4</accession>
<dbReference type="PANTHER" id="PTHR23349">
    <property type="entry name" value="BASIC HELIX-LOOP-HELIX TRANSCRIPTION FACTOR, TWIST"/>
    <property type="match status" value="1"/>
</dbReference>
<evidence type="ECO:0000259" key="6">
    <source>
        <dbReference type="PROSITE" id="PS50888"/>
    </source>
</evidence>
<keyword evidence="8" id="KW-1185">Reference proteome</keyword>
<dbReference type="InterPro" id="IPR036638">
    <property type="entry name" value="HLH_DNA-bd_sf"/>
</dbReference>
<dbReference type="GO" id="GO:0007399">
    <property type="term" value="P:nervous system development"/>
    <property type="evidence" value="ECO:0007669"/>
    <property type="project" value="UniProtKB-KW"/>
</dbReference>
<feature type="domain" description="BHLH" evidence="6">
    <location>
        <begin position="82"/>
        <end position="134"/>
    </location>
</feature>
<evidence type="ECO:0000256" key="4">
    <source>
        <dbReference type="ARBA" id="ARBA00023242"/>
    </source>
</evidence>
<dbReference type="InterPro" id="IPR011598">
    <property type="entry name" value="bHLH_dom"/>
</dbReference>
<dbReference type="Gene3D" id="4.10.280.10">
    <property type="entry name" value="Helix-loop-helix DNA-binding domain"/>
    <property type="match status" value="1"/>
</dbReference>
<dbReference type="OrthoDB" id="5976910at2759"/>
<dbReference type="Proteomes" id="UP000242188">
    <property type="component" value="Unassembled WGS sequence"/>
</dbReference>
<dbReference type="CDD" id="cd19723">
    <property type="entry name" value="bHLH_TS_ASCL1_like"/>
    <property type="match status" value="1"/>
</dbReference>
<feature type="compositionally biased region" description="Low complexity" evidence="5">
    <location>
        <begin position="219"/>
        <end position="244"/>
    </location>
</feature>
<organism evidence="7 8">
    <name type="scientific">Mizuhopecten yessoensis</name>
    <name type="common">Japanese scallop</name>
    <name type="synonym">Patinopecten yessoensis</name>
    <dbReference type="NCBI Taxonomy" id="6573"/>
    <lineage>
        <taxon>Eukaryota</taxon>
        <taxon>Metazoa</taxon>
        <taxon>Spiralia</taxon>
        <taxon>Lophotrochozoa</taxon>
        <taxon>Mollusca</taxon>
        <taxon>Bivalvia</taxon>
        <taxon>Autobranchia</taxon>
        <taxon>Pteriomorphia</taxon>
        <taxon>Pectinida</taxon>
        <taxon>Pectinoidea</taxon>
        <taxon>Pectinidae</taxon>
        <taxon>Mizuhopecten</taxon>
    </lineage>
</organism>
<protein>
    <submittedName>
        <fullName evidence="7">Achaete-scute-like 1</fullName>
    </submittedName>
</protein>
<evidence type="ECO:0000256" key="5">
    <source>
        <dbReference type="SAM" id="MobiDB-lite"/>
    </source>
</evidence>
<dbReference type="EMBL" id="NEDP02003858">
    <property type="protein sequence ID" value="OWF47583.1"/>
    <property type="molecule type" value="Genomic_DNA"/>
</dbReference>
<evidence type="ECO:0000256" key="1">
    <source>
        <dbReference type="ARBA" id="ARBA00004123"/>
    </source>
</evidence>
<comment type="caution">
    <text evidence="7">The sequence shown here is derived from an EMBL/GenBank/DDBJ whole genome shotgun (WGS) entry which is preliminary data.</text>
</comment>
<dbReference type="FunFam" id="4.10.280.10:FF:000029">
    <property type="entry name" value="Achaete-scute family bHLH transcription factor 1"/>
    <property type="match status" value="1"/>
</dbReference>
<dbReference type="GO" id="GO:0005634">
    <property type="term" value="C:nucleus"/>
    <property type="evidence" value="ECO:0007669"/>
    <property type="project" value="UniProtKB-SubCell"/>
</dbReference>
<evidence type="ECO:0000256" key="2">
    <source>
        <dbReference type="ARBA" id="ARBA00022902"/>
    </source>
</evidence>
<evidence type="ECO:0000313" key="8">
    <source>
        <dbReference type="Proteomes" id="UP000242188"/>
    </source>
</evidence>
<reference evidence="7 8" key="1">
    <citation type="journal article" date="2017" name="Nat. Ecol. Evol.">
        <title>Scallop genome provides insights into evolution of bilaterian karyotype and development.</title>
        <authorList>
            <person name="Wang S."/>
            <person name="Zhang J."/>
            <person name="Jiao W."/>
            <person name="Li J."/>
            <person name="Xun X."/>
            <person name="Sun Y."/>
            <person name="Guo X."/>
            <person name="Huan P."/>
            <person name="Dong B."/>
            <person name="Zhang L."/>
            <person name="Hu X."/>
            <person name="Sun X."/>
            <person name="Wang J."/>
            <person name="Zhao C."/>
            <person name="Wang Y."/>
            <person name="Wang D."/>
            <person name="Huang X."/>
            <person name="Wang R."/>
            <person name="Lv J."/>
            <person name="Li Y."/>
            <person name="Zhang Z."/>
            <person name="Liu B."/>
            <person name="Lu W."/>
            <person name="Hui Y."/>
            <person name="Liang J."/>
            <person name="Zhou Z."/>
            <person name="Hou R."/>
            <person name="Li X."/>
            <person name="Liu Y."/>
            <person name="Li H."/>
            <person name="Ning X."/>
            <person name="Lin Y."/>
            <person name="Zhao L."/>
            <person name="Xing Q."/>
            <person name="Dou J."/>
            <person name="Li Y."/>
            <person name="Mao J."/>
            <person name="Guo H."/>
            <person name="Dou H."/>
            <person name="Li T."/>
            <person name="Mu C."/>
            <person name="Jiang W."/>
            <person name="Fu Q."/>
            <person name="Fu X."/>
            <person name="Miao Y."/>
            <person name="Liu J."/>
            <person name="Yu Q."/>
            <person name="Li R."/>
            <person name="Liao H."/>
            <person name="Li X."/>
            <person name="Kong Y."/>
            <person name="Jiang Z."/>
            <person name="Chourrout D."/>
            <person name="Li R."/>
            <person name="Bao Z."/>
        </authorList>
    </citation>
    <scope>NUCLEOTIDE SEQUENCE [LARGE SCALE GENOMIC DNA]</scope>
    <source>
        <strain evidence="7 8">PY_sf001</strain>
    </source>
</reference>
<dbReference type="GO" id="GO:0000981">
    <property type="term" value="F:DNA-binding transcription factor activity, RNA polymerase II-specific"/>
    <property type="evidence" value="ECO:0007669"/>
    <property type="project" value="TreeGrafter"/>
</dbReference>
<sequence>MMTTTISLVPIQGLSGSTGDAFQMSGPYILVRATTVAQQVQATRQLGKKPDPSTPREPEALRCKRRTDNTGLHHILPRPQPAAVARRNERERNRVKMVNMGFETLREHVPSGKKNKKMSKVDTLKAASDYIRYLQTVLTTDGEPASPQTFMDLNMDALDSDSSSTSGSTSFPGNLQESNSLSSLCAALSQTASSLQDNDNLNSLCAALQSNNGMHSFVSSPNVSCSSQNSPAPSLSSDAISESFSSEDEELPDLGSWFT</sequence>
<keyword evidence="2" id="KW-0524">Neurogenesis</keyword>
<dbReference type="PANTHER" id="PTHR23349:SF108">
    <property type="entry name" value="BHLH DOMAIN-CONTAINING PROTEIN"/>
    <property type="match status" value="1"/>
</dbReference>
<keyword evidence="3" id="KW-0238">DNA-binding</keyword>
<dbReference type="AlphaFoldDB" id="A0A210QFP4"/>
<dbReference type="InterPro" id="IPR050283">
    <property type="entry name" value="E-box_TF_Regulators"/>
</dbReference>
<dbReference type="Pfam" id="PF00010">
    <property type="entry name" value="HLH"/>
    <property type="match status" value="1"/>
</dbReference>